<dbReference type="AlphaFoldDB" id="A0A2T6ZNX7"/>
<sequence>VRSFYVTQGPLGRSESWLLAVIDGSVHGGSLVGCGGWHTAPWGTRSSSGNSRVFLRV</sequence>
<dbReference type="Proteomes" id="UP000244722">
    <property type="component" value="Unassembled WGS sequence"/>
</dbReference>
<feature type="non-terminal residue" evidence="1">
    <location>
        <position position="1"/>
    </location>
</feature>
<proteinExistence type="predicted"/>
<evidence type="ECO:0000313" key="1">
    <source>
        <dbReference type="EMBL" id="PUU77183.1"/>
    </source>
</evidence>
<gene>
    <name evidence="1" type="ORF">B9Z19DRAFT_987688</name>
</gene>
<dbReference type="EMBL" id="NESQ01000160">
    <property type="protein sequence ID" value="PUU77183.1"/>
    <property type="molecule type" value="Genomic_DNA"/>
</dbReference>
<comment type="caution">
    <text evidence="1">The sequence shown here is derived from an EMBL/GenBank/DDBJ whole genome shotgun (WGS) entry which is preliminary data.</text>
</comment>
<organism evidence="1 2">
    <name type="scientific">Tuber borchii</name>
    <name type="common">White truffle</name>
    <dbReference type="NCBI Taxonomy" id="42251"/>
    <lineage>
        <taxon>Eukaryota</taxon>
        <taxon>Fungi</taxon>
        <taxon>Dikarya</taxon>
        <taxon>Ascomycota</taxon>
        <taxon>Pezizomycotina</taxon>
        <taxon>Pezizomycetes</taxon>
        <taxon>Pezizales</taxon>
        <taxon>Tuberaceae</taxon>
        <taxon>Tuber</taxon>
    </lineage>
</organism>
<reference evidence="1 2" key="1">
    <citation type="submission" date="2017-04" db="EMBL/GenBank/DDBJ databases">
        <title>Draft genome sequence of Tuber borchii Vittad., a whitish edible truffle.</title>
        <authorList>
            <consortium name="DOE Joint Genome Institute"/>
            <person name="Murat C."/>
            <person name="Kuo A."/>
            <person name="Barry K.W."/>
            <person name="Clum A."/>
            <person name="Dockter R.B."/>
            <person name="Fauchery L."/>
            <person name="Iotti M."/>
            <person name="Kohler A."/>
            <person name="Labutti K."/>
            <person name="Lindquist E.A."/>
            <person name="Lipzen A."/>
            <person name="Ohm R.A."/>
            <person name="Wang M."/>
            <person name="Grigoriev I.V."/>
            <person name="Zambonelli A."/>
            <person name="Martin F.M."/>
        </authorList>
    </citation>
    <scope>NUCLEOTIDE SEQUENCE [LARGE SCALE GENOMIC DNA]</scope>
    <source>
        <strain evidence="1 2">Tbo3840</strain>
    </source>
</reference>
<name>A0A2T6ZNX7_TUBBO</name>
<accession>A0A2T6ZNX7</accession>
<evidence type="ECO:0000313" key="2">
    <source>
        <dbReference type="Proteomes" id="UP000244722"/>
    </source>
</evidence>
<keyword evidence="2" id="KW-1185">Reference proteome</keyword>
<protein>
    <submittedName>
        <fullName evidence="1">Uncharacterized protein</fullName>
    </submittedName>
</protein>